<dbReference type="Pfam" id="PF10724">
    <property type="entry name" value="DUF2516"/>
    <property type="match status" value="1"/>
</dbReference>
<reference evidence="2 3" key="1">
    <citation type="journal article" date="2019" name="Int. J. Syst. Evol. Microbiol.">
        <title>The Global Catalogue of Microorganisms (GCM) 10K type strain sequencing project: providing services to taxonomists for standard genome sequencing and annotation.</title>
        <authorList>
            <consortium name="The Broad Institute Genomics Platform"/>
            <consortium name="The Broad Institute Genome Sequencing Center for Infectious Disease"/>
            <person name="Wu L."/>
            <person name="Ma J."/>
        </authorList>
    </citation>
    <scope>NUCLEOTIDE SEQUENCE [LARGE SCALE GENOMIC DNA]</scope>
    <source>
        <strain evidence="2 3">JCM 14326</strain>
    </source>
</reference>
<feature type="transmembrane region" description="Helical" evidence="1">
    <location>
        <begin position="6"/>
        <end position="25"/>
    </location>
</feature>
<proteinExistence type="predicted"/>
<accession>A0ABN2NAT4</accession>
<gene>
    <name evidence="2" type="ORF">GCM10009751_15950</name>
</gene>
<dbReference type="InterPro" id="IPR019662">
    <property type="entry name" value="DUF2516"/>
</dbReference>
<dbReference type="EMBL" id="BAAANL010000003">
    <property type="protein sequence ID" value="GAA1859290.1"/>
    <property type="molecule type" value="Genomic_DNA"/>
</dbReference>
<protein>
    <recommendedName>
        <fullName evidence="4">DUF2516 family protein</fullName>
    </recommendedName>
</protein>
<evidence type="ECO:0000256" key="1">
    <source>
        <dbReference type="SAM" id="Phobius"/>
    </source>
</evidence>
<keyword evidence="3" id="KW-1185">Reference proteome</keyword>
<organism evidence="2 3">
    <name type="scientific">Myceligenerans crystallogenes</name>
    <dbReference type="NCBI Taxonomy" id="316335"/>
    <lineage>
        <taxon>Bacteria</taxon>
        <taxon>Bacillati</taxon>
        <taxon>Actinomycetota</taxon>
        <taxon>Actinomycetes</taxon>
        <taxon>Micrococcales</taxon>
        <taxon>Promicromonosporaceae</taxon>
        <taxon>Myceligenerans</taxon>
    </lineage>
</organism>
<evidence type="ECO:0000313" key="3">
    <source>
        <dbReference type="Proteomes" id="UP001501094"/>
    </source>
</evidence>
<keyword evidence="1" id="KW-0812">Transmembrane</keyword>
<keyword evidence="1" id="KW-1133">Transmembrane helix</keyword>
<evidence type="ECO:0000313" key="2">
    <source>
        <dbReference type="EMBL" id="GAA1859290.1"/>
    </source>
</evidence>
<dbReference type="Proteomes" id="UP001501094">
    <property type="component" value="Unassembled WGS sequence"/>
</dbReference>
<dbReference type="RefSeq" id="WP_344101377.1">
    <property type="nucleotide sequence ID" value="NZ_BAAANL010000003.1"/>
</dbReference>
<keyword evidence="1" id="KW-0472">Membrane</keyword>
<comment type="caution">
    <text evidence="2">The sequence shown here is derived from an EMBL/GenBank/DDBJ whole genome shotgun (WGS) entry which is preliminary data.</text>
</comment>
<feature type="transmembrane region" description="Helical" evidence="1">
    <location>
        <begin position="46"/>
        <end position="79"/>
    </location>
</feature>
<name>A0ABN2NAT4_9MICO</name>
<sequence length="107" mass="11565">MFSPQGIVVLIIAWGVFVALVVAIIDAARRPDRGYKSEGKLDKTKWLLILGFAGVVGLLGVLLLIDVFLNLVAIVPAAIYWVDVRPRLLHYGTGRGPRRPGGTSGGW</sequence>
<evidence type="ECO:0008006" key="4">
    <source>
        <dbReference type="Google" id="ProtNLM"/>
    </source>
</evidence>